<feature type="domain" description="HTH cro/C1-type" evidence="1">
    <location>
        <begin position="14"/>
        <end position="68"/>
    </location>
</feature>
<dbReference type="Gene3D" id="1.10.260.40">
    <property type="entry name" value="lambda repressor-like DNA-binding domains"/>
    <property type="match status" value="1"/>
</dbReference>
<dbReference type="Pfam" id="PF01381">
    <property type="entry name" value="HTH_3"/>
    <property type="match status" value="1"/>
</dbReference>
<evidence type="ECO:0000313" key="2">
    <source>
        <dbReference type="EMBL" id="SHJ46385.1"/>
    </source>
</evidence>
<evidence type="ECO:0000313" key="3">
    <source>
        <dbReference type="Proteomes" id="UP000184452"/>
    </source>
</evidence>
<dbReference type="InterPro" id="IPR041413">
    <property type="entry name" value="MLTR_LBD"/>
</dbReference>
<evidence type="ECO:0000259" key="1">
    <source>
        <dbReference type="PROSITE" id="PS50943"/>
    </source>
</evidence>
<dbReference type="SMART" id="SM00530">
    <property type="entry name" value="HTH_XRE"/>
    <property type="match status" value="1"/>
</dbReference>
<dbReference type="AlphaFoldDB" id="A0A1M6JIA6"/>
<gene>
    <name evidence="2" type="ORF">SAMN05421803_106146</name>
</gene>
<dbReference type="PANTHER" id="PTHR35010:SF4">
    <property type="entry name" value="BLL5781 PROTEIN"/>
    <property type="match status" value="1"/>
</dbReference>
<proteinExistence type="predicted"/>
<dbReference type="SUPFAM" id="SSF47413">
    <property type="entry name" value="lambda repressor-like DNA-binding domains"/>
    <property type="match status" value="1"/>
</dbReference>
<dbReference type="EMBL" id="FQZK01000006">
    <property type="protein sequence ID" value="SHJ46385.1"/>
    <property type="molecule type" value="Genomic_DNA"/>
</dbReference>
<name>A0A1M6JIA6_9ACTN</name>
<dbReference type="STRING" id="758803.SAMN05421803_106146"/>
<accession>A0A1M6JIA6</accession>
<keyword evidence="3" id="KW-1185">Reference proteome</keyword>
<dbReference type="InterPro" id="IPR010982">
    <property type="entry name" value="Lambda_DNA-bd_dom_sf"/>
</dbReference>
<dbReference type="Proteomes" id="UP000184452">
    <property type="component" value="Unassembled WGS sequence"/>
</dbReference>
<sequence length="264" mass="28771">MTGTVERTEAGGLLKEWRGRRRLSQLELSLRAGVSARHLSFVETGRSRPGRDMVLRLAECLDVPLRERNRLLLAAGYAPVFAERPLDDAEMDPVREVVRRVLAGHDPYPAVVVDRDWTLVEANTGVALLLEGVDPDLLAPPVNVLRVGLHPRGMAPAVANLDQWRAHLLHRLRLQADWTGDAGLDGLYRELASYPGADPGPPRGTPPLAVPLRLRRNGAELSFLSTVATFGTPLDVTVSELVIESFFPADDATARALGAPRTPA</sequence>
<dbReference type="PROSITE" id="PS50943">
    <property type="entry name" value="HTH_CROC1"/>
    <property type="match status" value="1"/>
</dbReference>
<protein>
    <submittedName>
        <fullName evidence="2">Helix-turn-helix domain-containing protein</fullName>
    </submittedName>
</protein>
<dbReference type="InterPro" id="IPR001387">
    <property type="entry name" value="Cro/C1-type_HTH"/>
</dbReference>
<organism evidence="2 3">
    <name type="scientific">Nocardiopsis flavescens</name>
    <dbReference type="NCBI Taxonomy" id="758803"/>
    <lineage>
        <taxon>Bacteria</taxon>
        <taxon>Bacillati</taxon>
        <taxon>Actinomycetota</taxon>
        <taxon>Actinomycetes</taxon>
        <taxon>Streptosporangiales</taxon>
        <taxon>Nocardiopsidaceae</taxon>
        <taxon>Nocardiopsis</taxon>
    </lineage>
</organism>
<reference evidence="2 3" key="1">
    <citation type="submission" date="2016-11" db="EMBL/GenBank/DDBJ databases">
        <authorList>
            <person name="Jaros S."/>
            <person name="Januszkiewicz K."/>
            <person name="Wedrychowicz H."/>
        </authorList>
    </citation>
    <scope>NUCLEOTIDE SEQUENCE [LARGE SCALE GENOMIC DNA]</scope>
    <source>
        <strain evidence="2 3">CGMCC 4.5723</strain>
    </source>
</reference>
<dbReference type="PANTHER" id="PTHR35010">
    <property type="entry name" value="BLL4672 PROTEIN-RELATED"/>
    <property type="match status" value="1"/>
</dbReference>
<dbReference type="Pfam" id="PF17765">
    <property type="entry name" value="MLTR_LBD"/>
    <property type="match status" value="1"/>
</dbReference>
<dbReference type="CDD" id="cd00093">
    <property type="entry name" value="HTH_XRE"/>
    <property type="match status" value="1"/>
</dbReference>
<dbReference type="RefSeq" id="WP_073379397.1">
    <property type="nucleotide sequence ID" value="NZ_FQZK01000006.1"/>
</dbReference>
<dbReference type="GO" id="GO:0003677">
    <property type="term" value="F:DNA binding"/>
    <property type="evidence" value="ECO:0007669"/>
    <property type="project" value="InterPro"/>
</dbReference>
<dbReference type="OrthoDB" id="2959414at2"/>
<dbReference type="Gene3D" id="3.30.450.180">
    <property type="match status" value="1"/>
</dbReference>